<evidence type="ECO:0000256" key="1">
    <source>
        <dbReference type="ARBA" id="ARBA00022448"/>
    </source>
</evidence>
<dbReference type="PANTHER" id="PTHR24220:SF376">
    <property type="entry name" value="ABC TRANSPORTER"/>
    <property type="match status" value="1"/>
</dbReference>
<keyword evidence="2" id="KW-0547">Nucleotide-binding</keyword>
<dbReference type="GO" id="GO:0098796">
    <property type="term" value="C:membrane protein complex"/>
    <property type="evidence" value="ECO:0007669"/>
    <property type="project" value="UniProtKB-ARBA"/>
</dbReference>
<dbReference type="GO" id="GO:0022857">
    <property type="term" value="F:transmembrane transporter activity"/>
    <property type="evidence" value="ECO:0007669"/>
    <property type="project" value="TreeGrafter"/>
</dbReference>
<accession>A0A6B3N3H0</accession>
<proteinExistence type="predicted"/>
<dbReference type="InterPro" id="IPR003593">
    <property type="entry name" value="AAA+_ATPase"/>
</dbReference>
<dbReference type="FunFam" id="3.40.50.300:FF:000032">
    <property type="entry name" value="Export ABC transporter ATP-binding protein"/>
    <property type="match status" value="1"/>
</dbReference>
<dbReference type="SMART" id="SM00382">
    <property type="entry name" value="AAA"/>
    <property type="match status" value="1"/>
</dbReference>
<evidence type="ECO:0000256" key="3">
    <source>
        <dbReference type="ARBA" id="ARBA00022840"/>
    </source>
</evidence>
<evidence type="ECO:0000256" key="2">
    <source>
        <dbReference type="ARBA" id="ARBA00022741"/>
    </source>
</evidence>
<dbReference type="SUPFAM" id="SSF52540">
    <property type="entry name" value="P-loop containing nucleoside triphosphate hydrolases"/>
    <property type="match status" value="1"/>
</dbReference>
<evidence type="ECO:0000313" key="5">
    <source>
        <dbReference type="EMBL" id="NER28236.1"/>
    </source>
</evidence>
<keyword evidence="3 5" id="KW-0067">ATP-binding</keyword>
<dbReference type="PANTHER" id="PTHR24220">
    <property type="entry name" value="IMPORT ATP-BINDING PROTEIN"/>
    <property type="match status" value="1"/>
</dbReference>
<comment type="caution">
    <text evidence="5">The sequence shown here is derived from an EMBL/GenBank/DDBJ whole genome shotgun (WGS) entry which is preliminary data.</text>
</comment>
<dbReference type="InterPro" id="IPR017871">
    <property type="entry name" value="ABC_transporter-like_CS"/>
</dbReference>
<evidence type="ECO:0000259" key="4">
    <source>
        <dbReference type="PROSITE" id="PS50893"/>
    </source>
</evidence>
<dbReference type="Pfam" id="PF00005">
    <property type="entry name" value="ABC_tran"/>
    <property type="match status" value="1"/>
</dbReference>
<feature type="domain" description="ABC transporter" evidence="4">
    <location>
        <begin position="7"/>
        <end position="244"/>
    </location>
</feature>
<dbReference type="GO" id="GO:0016887">
    <property type="term" value="F:ATP hydrolysis activity"/>
    <property type="evidence" value="ECO:0007669"/>
    <property type="project" value="InterPro"/>
</dbReference>
<gene>
    <name evidence="5" type="ORF">F6J89_11530</name>
</gene>
<protein>
    <submittedName>
        <fullName evidence="5">ATP-binding cassette domain-containing protein</fullName>
    </submittedName>
</protein>
<dbReference type="NCBIfam" id="TIGR02982">
    <property type="entry name" value="heterocyst_DevA"/>
    <property type="match status" value="1"/>
</dbReference>
<sequence>MPEQLAVQIRHLNYYFGQGELRKQVLHDINLDLPKGQIVIMTGPSGSGKTTLLSLIGALRSAKEGSLKVLGKEIVGLNKLQLVGVRRNIGFIFQSHNLFDSLTASQNVEMAVELLANWHQKREQAVQILTQVGLSDRIDYKPQALSGGQKQRVAIARALVNQPSLILADEPTAALDKKSGRDVVTLMQKLAKEQGRTILMVTHDNRILDVADRIINLIDGNLESDDSLEHFVATRDPKSLDRRMFMT</sequence>
<dbReference type="InterPro" id="IPR003439">
    <property type="entry name" value="ABC_transporter-like_ATP-bd"/>
</dbReference>
<dbReference type="Gene3D" id="3.40.50.300">
    <property type="entry name" value="P-loop containing nucleotide triphosphate hydrolases"/>
    <property type="match status" value="1"/>
</dbReference>
<dbReference type="CDD" id="cd03255">
    <property type="entry name" value="ABC_MJ0796_LolCDE_FtsE"/>
    <property type="match status" value="1"/>
</dbReference>
<name>A0A6B3N3H0_9CYAN</name>
<keyword evidence="1" id="KW-0813">Transport</keyword>
<organism evidence="5">
    <name type="scientific">Symploca sp. SIO1C4</name>
    <dbReference type="NCBI Taxonomy" id="2607765"/>
    <lineage>
        <taxon>Bacteria</taxon>
        <taxon>Bacillati</taxon>
        <taxon>Cyanobacteriota</taxon>
        <taxon>Cyanophyceae</taxon>
        <taxon>Coleofasciculales</taxon>
        <taxon>Coleofasciculaceae</taxon>
        <taxon>Symploca</taxon>
    </lineage>
</organism>
<dbReference type="PROSITE" id="PS00211">
    <property type="entry name" value="ABC_TRANSPORTER_1"/>
    <property type="match status" value="1"/>
</dbReference>
<dbReference type="AlphaFoldDB" id="A0A6B3N3H0"/>
<dbReference type="PROSITE" id="PS50893">
    <property type="entry name" value="ABC_TRANSPORTER_2"/>
    <property type="match status" value="1"/>
</dbReference>
<dbReference type="InterPro" id="IPR014324">
    <property type="entry name" value="ABC_heterocyst_DevA"/>
</dbReference>
<dbReference type="InterPro" id="IPR017911">
    <property type="entry name" value="MacB-like_ATP-bd"/>
</dbReference>
<dbReference type="GO" id="GO:0005886">
    <property type="term" value="C:plasma membrane"/>
    <property type="evidence" value="ECO:0007669"/>
    <property type="project" value="TreeGrafter"/>
</dbReference>
<dbReference type="InterPro" id="IPR015854">
    <property type="entry name" value="ABC_transpr_LolD-like"/>
</dbReference>
<dbReference type="GO" id="GO:0005524">
    <property type="term" value="F:ATP binding"/>
    <property type="evidence" value="ECO:0007669"/>
    <property type="project" value="UniProtKB-KW"/>
</dbReference>
<reference evidence="5" key="1">
    <citation type="submission" date="2019-11" db="EMBL/GenBank/DDBJ databases">
        <title>Genomic insights into an expanded diversity of filamentous marine cyanobacteria reveals the extraordinary biosynthetic potential of Moorea and Okeania.</title>
        <authorList>
            <person name="Ferreira Leao T."/>
            <person name="Wang M."/>
            <person name="Moss N."/>
            <person name="Da Silva R."/>
            <person name="Sanders J."/>
            <person name="Nurk S."/>
            <person name="Gurevich A."/>
            <person name="Humphrey G."/>
            <person name="Reher R."/>
            <person name="Zhu Q."/>
            <person name="Belda-Ferre P."/>
            <person name="Glukhov E."/>
            <person name="Rex R."/>
            <person name="Dorrestein P.C."/>
            <person name="Knight R."/>
            <person name="Pevzner P."/>
            <person name="Gerwick W.H."/>
            <person name="Gerwick L."/>
        </authorList>
    </citation>
    <scope>NUCLEOTIDE SEQUENCE</scope>
    <source>
        <strain evidence="5">SIO1C4</strain>
    </source>
</reference>
<dbReference type="EMBL" id="JAAHFQ010000187">
    <property type="protein sequence ID" value="NER28236.1"/>
    <property type="molecule type" value="Genomic_DNA"/>
</dbReference>
<dbReference type="InterPro" id="IPR027417">
    <property type="entry name" value="P-loop_NTPase"/>
</dbReference>